<evidence type="ECO:0000313" key="15">
    <source>
        <dbReference type="EMBL" id="TFW70113.1"/>
    </source>
</evidence>
<sequence length="261" mass="28383">MQFNLYLKLAIVSICLAFAPSLHAADNKDAVVVFAAASLTNAINEISANYEQEKGAQIKISFAASSALAKQIENGAPADIFISADTKWMNYLKDKHALKDSTVSNLLTNHLVLIAPLAKRFDVSMNKSFDFFGAFNGKLCTGEMASVPVGIYAKQALTSLAWLDAGQSKIVGTQDVRAALTLVERAECAVGIVYETDAKISNKVEVIATFPDNTHEPILYPLSLTKDASTKSADFYEYLKSDKAKVIFTKYGFTFLGKNNK</sequence>
<dbReference type="GO" id="GO:0030973">
    <property type="term" value="F:molybdate ion binding"/>
    <property type="evidence" value="ECO:0007669"/>
    <property type="project" value="TreeGrafter"/>
</dbReference>
<keyword evidence="3" id="KW-0813">Transport</keyword>
<evidence type="ECO:0000256" key="2">
    <source>
        <dbReference type="ARBA" id="ARBA00009175"/>
    </source>
</evidence>
<evidence type="ECO:0000256" key="14">
    <source>
        <dbReference type="SAM" id="SignalP"/>
    </source>
</evidence>
<dbReference type="Proteomes" id="UP000297706">
    <property type="component" value="Unassembled WGS sequence"/>
</dbReference>
<name>A0A4Y9VP20_9PROT</name>
<reference evidence="15 16" key="1">
    <citation type="submission" date="2018-02" db="EMBL/GenBank/DDBJ databases">
        <title>A novel lanthanide dependent methylotroph, Methylotenera sp. La3113.</title>
        <authorList>
            <person name="Lv H."/>
            <person name="Tani A."/>
        </authorList>
    </citation>
    <scope>NUCLEOTIDE SEQUENCE [LARGE SCALE GENOMIC DNA]</scope>
    <source>
        <strain evidence="15 16">La3113</strain>
    </source>
</reference>
<dbReference type="PANTHER" id="PTHR30632:SF17">
    <property type="entry name" value="MOLYBDATE-BINDING PROTEIN MODA"/>
    <property type="match status" value="1"/>
</dbReference>
<comment type="subunit">
    <text evidence="10">The complex is composed of two ATP-binding proteins (ModC), two transmembrane proteins (ModB) and a solute-binding protein (ModA).</text>
</comment>
<comment type="caution">
    <text evidence="15">The sequence shown here is derived from an EMBL/GenBank/DDBJ whole genome shotgun (WGS) entry which is preliminary data.</text>
</comment>
<evidence type="ECO:0000256" key="9">
    <source>
        <dbReference type="ARBA" id="ARBA00056002"/>
    </source>
</evidence>
<dbReference type="AlphaFoldDB" id="A0A4Y9VP20"/>
<dbReference type="GO" id="GO:0030288">
    <property type="term" value="C:outer membrane-bounded periplasmic space"/>
    <property type="evidence" value="ECO:0007669"/>
    <property type="project" value="TreeGrafter"/>
</dbReference>
<dbReference type="SUPFAM" id="SSF53850">
    <property type="entry name" value="Periplasmic binding protein-like II"/>
    <property type="match status" value="1"/>
</dbReference>
<dbReference type="Gene3D" id="3.40.190.10">
    <property type="entry name" value="Periplasmic binding protein-like II"/>
    <property type="match status" value="2"/>
</dbReference>
<dbReference type="PIRSF" id="PIRSF004846">
    <property type="entry name" value="ModA"/>
    <property type="match status" value="1"/>
</dbReference>
<feature type="chain" id="PRO_5021187577" description="Molybdate-binding protein ModA" evidence="14">
    <location>
        <begin position="25"/>
        <end position="261"/>
    </location>
</feature>
<dbReference type="NCBIfam" id="NF007958">
    <property type="entry name" value="PRK10677.1"/>
    <property type="match status" value="1"/>
</dbReference>
<comment type="similarity">
    <text evidence="2">Belongs to the bacterial solute-binding protein ModA family.</text>
</comment>
<organism evidence="15 16">
    <name type="scientific">Methylotenera oryzisoli</name>
    <dbReference type="NCBI Taxonomy" id="2080758"/>
    <lineage>
        <taxon>Bacteria</taxon>
        <taxon>Pseudomonadati</taxon>
        <taxon>Pseudomonadota</taxon>
        <taxon>Betaproteobacteria</taxon>
        <taxon>Nitrosomonadales</taxon>
        <taxon>Methylophilaceae</taxon>
        <taxon>Methylotenera</taxon>
    </lineage>
</organism>
<dbReference type="GO" id="GO:0046872">
    <property type="term" value="F:metal ion binding"/>
    <property type="evidence" value="ECO:0007669"/>
    <property type="project" value="UniProtKB-KW"/>
</dbReference>
<keyword evidence="7" id="KW-0472">Membrane</keyword>
<evidence type="ECO:0000256" key="5">
    <source>
        <dbReference type="ARBA" id="ARBA00022723"/>
    </source>
</evidence>
<evidence type="ECO:0000256" key="8">
    <source>
        <dbReference type="ARBA" id="ARBA00023245"/>
    </source>
</evidence>
<dbReference type="OrthoDB" id="9785015at2"/>
<dbReference type="GO" id="GO:0005886">
    <property type="term" value="C:plasma membrane"/>
    <property type="evidence" value="ECO:0007669"/>
    <property type="project" value="UniProtKB-SubCell"/>
</dbReference>
<dbReference type="NCBIfam" id="TIGR01256">
    <property type="entry name" value="modA"/>
    <property type="match status" value="1"/>
</dbReference>
<evidence type="ECO:0000256" key="7">
    <source>
        <dbReference type="ARBA" id="ARBA00023136"/>
    </source>
</evidence>
<feature type="binding site" evidence="13">
    <location>
        <position position="194"/>
    </location>
    <ligand>
        <name>molybdate</name>
        <dbReference type="ChEBI" id="CHEBI:36264"/>
    </ligand>
</feature>
<keyword evidence="4" id="KW-1003">Cell membrane</keyword>
<keyword evidence="8" id="KW-0826">Tungsten</keyword>
<evidence type="ECO:0000256" key="13">
    <source>
        <dbReference type="PIRSR" id="PIRSR004846-1"/>
    </source>
</evidence>
<proteinExistence type="inferred from homology"/>
<accession>A0A4Y9VP20</accession>
<dbReference type="Pfam" id="PF13531">
    <property type="entry name" value="SBP_bac_11"/>
    <property type="match status" value="1"/>
</dbReference>
<dbReference type="InterPro" id="IPR005950">
    <property type="entry name" value="ModA"/>
</dbReference>
<dbReference type="InterPro" id="IPR050682">
    <property type="entry name" value="ModA/WtpA"/>
</dbReference>
<feature type="binding site" evidence="13">
    <location>
        <position position="38"/>
    </location>
    <ligand>
        <name>molybdate</name>
        <dbReference type="ChEBI" id="CHEBI:36264"/>
    </ligand>
</feature>
<evidence type="ECO:0000256" key="12">
    <source>
        <dbReference type="ARBA" id="ARBA00078141"/>
    </source>
</evidence>
<dbReference type="FunFam" id="3.40.190.10:FF:000030">
    <property type="entry name" value="Molybdate ABC transporter substrate-binding protein"/>
    <property type="match status" value="1"/>
</dbReference>
<comment type="subcellular location">
    <subcellularLocation>
        <location evidence="1">Cell membrane</location>
    </subcellularLocation>
</comment>
<keyword evidence="16" id="KW-1185">Reference proteome</keyword>
<evidence type="ECO:0000256" key="3">
    <source>
        <dbReference type="ARBA" id="ARBA00022448"/>
    </source>
</evidence>
<dbReference type="GO" id="GO:0015689">
    <property type="term" value="P:molybdate ion transport"/>
    <property type="evidence" value="ECO:0007669"/>
    <property type="project" value="InterPro"/>
</dbReference>
<dbReference type="EMBL" id="PQVH01000014">
    <property type="protein sequence ID" value="TFW70113.1"/>
    <property type="molecule type" value="Genomic_DNA"/>
</dbReference>
<evidence type="ECO:0000256" key="6">
    <source>
        <dbReference type="ARBA" id="ARBA00022729"/>
    </source>
</evidence>
<feature type="binding site" evidence="13">
    <location>
        <position position="65"/>
    </location>
    <ligand>
        <name>molybdate</name>
        <dbReference type="ChEBI" id="CHEBI:36264"/>
    </ligand>
</feature>
<keyword evidence="5 13" id="KW-0479">Metal-binding</keyword>
<protein>
    <recommendedName>
        <fullName evidence="11">Molybdate-binding protein ModA</fullName>
    </recommendedName>
    <alternativeName>
        <fullName evidence="12">Molybdate/tungstate-binding protein ModA</fullName>
    </alternativeName>
</protein>
<gene>
    <name evidence="15" type="ORF">C3Y98_11670</name>
</gene>
<evidence type="ECO:0000313" key="16">
    <source>
        <dbReference type="Proteomes" id="UP000297706"/>
    </source>
</evidence>
<evidence type="ECO:0000256" key="1">
    <source>
        <dbReference type="ARBA" id="ARBA00004236"/>
    </source>
</evidence>
<keyword evidence="6 14" id="KW-0732">Signal</keyword>
<dbReference type="PANTHER" id="PTHR30632">
    <property type="entry name" value="MOLYBDATE-BINDING PERIPLASMIC PROTEIN"/>
    <property type="match status" value="1"/>
</dbReference>
<comment type="function">
    <text evidence="9">Involved in the transport of molybdenum into the cell. Part of the binding-protein-dependent transport system ModABCD.</text>
</comment>
<evidence type="ECO:0000256" key="11">
    <source>
        <dbReference type="ARBA" id="ARBA00073171"/>
    </source>
</evidence>
<evidence type="ECO:0000256" key="10">
    <source>
        <dbReference type="ARBA" id="ARBA00062515"/>
    </source>
</evidence>
<keyword evidence="13" id="KW-0500">Molybdenum</keyword>
<evidence type="ECO:0000256" key="4">
    <source>
        <dbReference type="ARBA" id="ARBA00022475"/>
    </source>
</evidence>
<feature type="signal peptide" evidence="14">
    <location>
        <begin position="1"/>
        <end position="24"/>
    </location>
</feature>
<feature type="binding site" evidence="13">
    <location>
        <position position="176"/>
    </location>
    <ligand>
        <name>molybdate</name>
        <dbReference type="ChEBI" id="CHEBI:36264"/>
    </ligand>
</feature>